<name>A0ABD2WK87_9HYME</name>
<feature type="region of interest" description="Disordered" evidence="1">
    <location>
        <begin position="124"/>
        <end position="147"/>
    </location>
</feature>
<sequence length="147" mass="16572">MEATNDSLLKSIKSHLIEEMVQPDAESKRRHGYSMVLAQELVDFKNWAEHVADKAKEEPIDELDACEMKLRLHHAKKVWNAFNKNRSCLLLRGDGDDSIALASATIKQASDSFFRGTAILEKYTKDSGDSSGRGRDQEDHANYFASE</sequence>
<accession>A0ABD2WK87</accession>
<dbReference type="Proteomes" id="UP001627154">
    <property type="component" value="Unassembled WGS sequence"/>
</dbReference>
<proteinExistence type="predicted"/>
<dbReference type="EMBL" id="JBJJXI010000100">
    <property type="protein sequence ID" value="KAL3393105.1"/>
    <property type="molecule type" value="Genomic_DNA"/>
</dbReference>
<evidence type="ECO:0000313" key="2">
    <source>
        <dbReference type="EMBL" id="KAL3393105.1"/>
    </source>
</evidence>
<dbReference type="AlphaFoldDB" id="A0ABD2WK87"/>
<organism evidence="2 3">
    <name type="scientific">Trichogramma kaykai</name>
    <dbReference type="NCBI Taxonomy" id="54128"/>
    <lineage>
        <taxon>Eukaryota</taxon>
        <taxon>Metazoa</taxon>
        <taxon>Ecdysozoa</taxon>
        <taxon>Arthropoda</taxon>
        <taxon>Hexapoda</taxon>
        <taxon>Insecta</taxon>
        <taxon>Pterygota</taxon>
        <taxon>Neoptera</taxon>
        <taxon>Endopterygota</taxon>
        <taxon>Hymenoptera</taxon>
        <taxon>Apocrita</taxon>
        <taxon>Proctotrupomorpha</taxon>
        <taxon>Chalcidoidea</taxon>
        <taxon>Trichogrammatidae</taxon>
        <taxon>Trichogramma</taxon>
    </lineage>
</organism>
<keyword evidence="3" id="KW-1185">Reference proteome</keyword>
<feature type="compositionally biased region" description="Basic and acidic residues" evidence="1">
    <location>
        <begin position="124"/>
        <end position="141"/>
    </location>
</feature>
<gene>
    <name evidence="2" type="ORF">TKK_012366</name>
</gene>
<comment type="caution">
    <text evidence="2">The sequence shown here is derived from an EMBL/GenBank/DDBJ whole genome shotgun (WGS) entry which is preliminary data.</text>
</comment>
<evidence type="ECO:0000256" key="1">
    <source>
        <dbReference type="SAM" id="MobiDB-lite"/>
    </source>
</evidence>
<reference evidence="2 3" key="1">
    <citation type="journal article" date="2024" name="bioRxiv">
        <title>A reference genome for Trichogramma kaykai: A tiny desert-dwelling parasitoid wasp with competing sex-ratio distorters.</title>
        <authorList>
            <person name="Culotta J."/>
            <person name="Lindsey A.R."/>
        </authorList>
    </citation>
    <scope>NUCLEOTIDE SEQUENCE [LARGE SCALE GENOMIC DNA]</scope>
    <source>
        <strain evidence="2 3">KSX58</strain>
    </source>
</reference>
<evidence type="ECO:0000313" key="3">
    <source>
        <dbReference type="Proteomes" id="UP001627154"/>
    </source>
</evidence>
<protein>
    <submittedName>
        <fullName evidence="2">Uncharacterized protein</fullName>
    </submittedName>
</protein>